<reference evidence="1 2" key="1">
    <citation type="submission" date="2018-12" db="EMBL/GenBank/DDBJ databases">
        <title>Draft genome sequence of Embleya hyalina NBRC 13850T.</title>
        <authorList>
            <person name="Komaki H."/>
            <person name="Hosoyama A."/>
            <person name="Kimura A."/>
            <person name="Ichikawa N."/>
            <person name="Tamura T."/>
        </authorList>
    </citation>
    <scope>NUCLEOTIDE SEQUENCE [LARGE SCALE GENOMIC DNA]</scope>
    <source>
        <strain evidence="1 2">NBRC 13850</strain>
    </source>
</reference>
<protein>
    <submittedName>
        <fullName evidence="1">Uncharacterized protein</fullName>
    </submittedName>
</protein>
<name>A0A401YRD5_9ACTN</name>
<dbReference type="AlphaFoldDB" id="A0A401YRD5"/>
<dbReference type="RefSeq" id="WP_126639174.1">
    <property type="nucleotide sequence ID" value="NZ_BIFH01000023.1"/>
</dbReference>
<evidence type="ECO:0000313" key="1">
    <source>
        <dbReference type="EMBL" id="GCD97168.1"/>
    </source>
</evidence>
<dbReference type="EMBL" id="BIFH01000023">
    <property type="protein sequence ID" value="GCD97168.1"/>
    <property type="molecule type" value="Genomic_DNA"/>
</dbReference>
<gene>
    <name evidence="1" type="ORF">EHYA_04858</name>
</gene>
<sequence length="122" mass="13066">MRHELKAALLWAGLKPSDSPTVDVSRVGGDGHFVYEVLGAGLCAYADLRAGATRLLEIDYSLPRRADRLYLVLSEPPAQDWAADTIKGAFGVHLLWRTPSGWEGHDTATALGPGNAAPPEDS</sequence>
<keyword evidence="2" id="KW-1185">Reference proteome</keyword>
<accession>A0A401YRD5</accession>
<dbReference type="OrthoDB" id="4312151at2"/>
<proteinExistence type="predicted"/>
<comment type="caution">
    <text evidence="1">The sequence shown here is derived from an EMBL/GenBank/DDBJ whole genome shotgun (WGS) entry which is preliminary data.</text>
</comment>
<dbReference type="Proteomes" id="UP000286931">
    <property type="component" value="Unassembled WGS sequence"/>
</dbReference>
<evidence type="ECO:0000313" key="2">
    <source>
        <dbReference type="Proteomes" id="UP000286931"/>
    </source>
</evidence>
<organism evidence="1 2">
    <name type="scientific">Embleya hyalina</name>
    <dbReference type="NCBI Taxonomy" id="516124"/>
    <lineage>
        <taxon>Bacteria</taxon>
        <taxon>Bacillati</taxon>
        <taxon>Actinomycetota</taxon>
        <taxon>Actinomycetes</taxon>
        <taxon>Kitasatosporales</taxon>
        <taxon>Streptomycetaceae</taxon>
        <taxon>Embleya</taxon>
    </lineage>
</organism>